<dbReference type="GO" id="GO:0046872">
    <property type="term" value="F:metal ion binding"/>
    <property type="evidence" value="ECO:0007669"/>
    <property type="project" value="UniProtKB-KW"/>
</dbReference>
<dbReference type="Gene3D" id="3.20.20.70">
    <property type="entry name" value="Aldolase class I"/>
    <property type="match status" value="1"/>
</dbReference>
<keyword evidence="18" id="KW-1185">Reference proteome</keyword>
<evidence type="ECO:0000256" key="11">
    <source>
        <dbReference type="ARBA" id="ARBA00023004"/>
    </source>
</evidence>
<evidence type="ECO:0000259" key="16">
    <source>
        <dbReference type="PROSITE" id="PS51918"/>
    </source>
</evidence>
<dbReference type="InterPro" id="IPR048641">
    <property type="entry name" value="RlmN_N"/>
</dbReference>
<evidence type="ECO:0000256" key="5">
    <source>
        <dbReference type="ARBA" id="ARBA00022552"/>
    </source>
</evidence>
<proteinExistence type="inferred from homology"/>
<keyword evidence="3 14" id="KW-0004">4Fe-4S</keyword>
<keyword evidence="4 14" id="KW-0963">Cytoplasm</keyword>
<gene>
    <name evidence="14 17" type="primary">rlmN</name>
    <name evidence="17" type="ORF">GRI62_04100</name>
</gene>
<dbReference type="EMBL" id="WTYH01000001">
    <property type="protein sequence ID" value="MXO92791.1"/>
    <property type="molecule type" value="Genomic_DNA"/>
</dbReference>
<dbReference type="OrthoDB" id="9793973at2"/>
<dbReference type="NCBIfam" id="TIGR00048">
    <property type="entry name" value="rRNA_mod_RlmN"/>
    <property type="match status" value="1"/>
</dbReference>
<evidence type="ECO:0000313" key="18">
    <source>
        <dbReference type="Proteomes" id="UP000460626"/>
    </source>
</evidence>
<feature type="binding site" evidence="14">
    <location>
        <position position="348"/>
    </location>
    <ligand>
        <name>S-adenosyl-L-methionine</name>
        <dbReference type="ChEBI" id="CHEBI:59789"/>
    </ligand>
</feature>
<comment type="cofactor">
    <cofactor evidence="14">
        <name>[4Fe-4S] cluster</name>
        <dbReference type="ChEBI" id="CHEBI:49883"/>
    </cofactor>
    <text evidence="14">Binds 1 [4Fe-4S] cluster. The cluster is coordinated with 3 cysteines and an exchangeable S-adenosyl-L-methionine.</text>
</comment>
<dbReference type="InterPro" id="IPR004383">
    <property type="entry name" value="rRNA_lsu_MTrfase_RlmN/Cfr"/>
</dbReference>
<feature type="binding site" evidence="14">
    <location>
        <position position="149"/>
    </location>
    <ligand>
        <name>[4Fe-4S] cluster</name>
        <dbReference type="ChEBI" id="CHEBI:49883"/>
        <note>4Fe-4S-S-AdoMet</note>
    </ligand>
</feature>
<dbReference type="GO" id="GO:0030488">
    <property type="term" value="P:tRNA methylation"/>
    <property type="evidence" value="ECO:0007669"/>
    <property type="project" value="UniProtKB-UniRule"/>
</dbReference>
<dbReference type="SFLD" id="SFLDG01062">
    <property type="entry name" value="methyltransferase_(Class_A)"/>
    <property type="match status" value="1"/>
</dbReference>
<feature type="binding site" evidence="14">
    <location>
        <position position="146"/>
    </location>
    <ligand>
        <name>[4Fe-4S] cluster</name>
        <dbReference type="ChEBI" id="CHEBI:49883"/>
        <note>4Fe-4S-S-AdoMet</note>
    </ligand>
</feature>
<dbReference type="Pfam" id="PF21016">
    <property type="entry name" value="RlmN_N"/>
    <property type="match status" value="1"/>
</dbReference>
<dbReference type="EC" id="2.1.1.192" evidence="14"/>
<feature type="binding site" evidence="14">
    <location>
        <begin position="269"/>
        <end position="271"/>
    </location>
    <ligand>
        <name>S-adenosyl-L-methionine</name>
        <dbReference type="ChEBI" id="CHEBI:59789"/>
    </ligand>
</feature>
<comment type="caution">
    <text evidence="14">Lacks conserved residue(s) required for the propagation of feature annotation.</text>
</comment>
<keyword evidence="11 14" id="KW-0408">Iron</keyword>
<comment type="similarity">
    <text evidence="2 14">Belongs to the radical SAM superfamily. RlmN family.</text>
</comment>
<sequence>MSDTQLMSIPGQIDPVPVARDITPRADGRVDLIGLPKNRIAELFADAGLDAKAAKLRAKQVFHWLYHRGVTDFAAMTDIAKTMRPWLATRFVIGRPEVVEAQHSTDGTRKWLLRTADGHEFEMVFIPDADRGTLCVSSQVGCTLNCTFCHTGTMRLVRNLTPGEIVGQVMLARDALGEWPHGNMGGTPDAPDEESESAYTSDGRLLTNIVMMGMGEPLYNFDNVKGALQLVMDGDGLALSKRRITLSTSGVVPMMDRCGVEIGVNLAVSLHAVTKTVRDEIVPINRKYGIEELLQACADYPGASNARRITFEYVMLKDKNDSDDDARELVRLLRAYNLPAKVNLIPFNPWPGTPYECSSPERIRRFSEIVFEAGISAPVRTPRGRDIDAACGQLKTAAAKKSRAEMDREAAAEATAPA</sequence>
<protein>
    <recommendedName>
        <fullName evidence="14">Dual-specificity RNA methyltransferase RlmN</fullName>
        <ecNumber evidence="14">2.1.1.192</ecNumber>
    </recommendedName>
    <alternativeName>
        <fullName evidence="14">23S rRNA (adenine(2503)-C(2))-methyltransferase</fullName>
    </alternativeName>
    <alternativeName>
        <fullName evidence="14">23S rRNA m2A2503 methyltransferase</fullName>
    </alternativeName>
    <alternativeName>
        <fullName evidence="14">Ribosomal RNA large subunit methyltransferase N</fullName>
    </alternativeName>
    <alternativeName>
        <fullName evidence="14">tRNA (adenine(37)-C(2))-methyltransferase</fullName>
    </alternativeName>
    <alternativeName>
        <fullName evidence="14">tRNA m2A37 methyltransferase</fullName>
    </alternativeName>
</protein>
<dbReference type="CDD" id="cd01335">
    <property type="entry name" value="Radical_SAM"/>
    <property type="match status" value="1"/>
</dbReference>
<evidence type="ECO:0000256" key="9">
    <source>
        <dbReference type="ARBA" id="ARBA00022694"/>
    </source>
</evidence>
<comment type="catalytic activity">
    <reaction evidence="14">
        <text>adenosine(2503) in 23S rRNA + 2 reduced [2Fe-2S]-[ferredoxin] + 2 S-adenosyl-L-methionine = 2-methyladenosine(2503) in 23S rRNA + 5'-deoxyadenosine + L-methionine + 2 oxidized [2Fe-2S]-[ferredoxin] + S-adenosyl-L-homocysteine</text>
        <dbReference type="Rhea" id="RHEA:42916"/>
        <dbReference type="Rhea" id="RHEA-COMP:10000"/>
        <dbReference type="Rhea" id="RHEA-COMP:10001"/>
        <dbReference type="Rhea" id="RHEA-COMP:10152"/>
        <dbReference type="Rhea" id="RHEA-COMP:10282"/>
        <dbReference type="ChEBI" id="CHEBI:17319"/>
        <dbReference type="ChEBI" id="CHEBI:33737"/>
        <dbReference type="ChEBI" id="CHEBI:33738"/>
        <dbReference type="ChEBI" id="CHEBI:57844"/>
        <dbReference type="ChEBI" id="CHEBI:57856"/>
        <dbReference type="ChEBI" id="CHEBI:59789"/>
        <dbReference type="ChEBI" id="CHEBI:74411"/>
        <dbReference type="ChEBI" id="CHEBI:74497"/>
        <dbReference type="EC" id="2.1.1.192"/>
    </reaction>
</comment>
<dbReference type="InterPro" id="IPR007197">
    <property type="entry name" value="rSAM"/>
</dbReference>
<feature type="binding site" evidence="14">
    <location>
        <position position="142"/>
    </location>
    <ligand>
        <name>[4Fe-4S] cluster</name>
        <dbReference type="ChEBI" id="CHEBI:49883"/>
        <note>4Fe-4S-S-AdoMet</note>
    </ligand>
</feature>
<evidence type="ECO:0000256" key="15">
    <source>
        <dbReference type="SAM" id="MobiDB-lite"/>
    </source>
</evidence>
<dbReference type="GO" id="GO:0051539">
    <property type="term" value="F:4 iron, 4 sulfur cluster binding"/>
    <property type="evidence" value="ECO:0007669"/>
    <property type="project" value="UniProtKB-UniRule"/>
</dbReference>
<dbReference type="GO" id="GO:0000049">
    <property type="term" value="F:tRNA binding"/>
    <property type="evidence" value="ECO:0007669"/>
    <property type="project" value="UniProtKB-UniRule"/>
</dbReference>
<evidence type="ECO:0000256" key="8">
    <source>
        <dbReference type="ARBA" id="ARBA00022691"/>
    </source>
</evidence>
<keyword evidence="10 14" id="KW-0479">Metal-binding</keyword>
<keyword evidence="9 14" id="KW-0819">tRNA processing</keyword>
<evidence type="ECO:0000256" key="4">
    <source>
        <dbReference type="ARBA" id="ARBA00022490"/>
    </source>
</evidence>
<dbReference type="GO" id="GO:0005737">
    <property type="term" value="C:cytoplasm"/>
    <property type="evidence" value="ECO:0007669"/>
    <property type="project" value="UniProtKB-SubCell"/>
</dbReference>
<evidence type="ECO:0000256" key="12">
    <source>
        <dbReference type="ARBA" id="ARBA00023014"/>
    </source>
</evidence>
<evidence type="ECO:0000256" key="6">
    <source>
        <dbReference type="ARBA" id="ARBA00022603"/>
    </source>
</evidence>
<evidence type="ECO:0000256" key="7">
    <source>
        <dbReference type="ARBA" id="ARBA00022679"/>
    </source>
</evidence>
<dbReference type="InterPro" id="IPR040072">
    <property type="entry name" value="Methyltransferase_A"/>
</dbReference>
<comment type="function">
    <text evidence="14">Specifically methylates position 2 of adenine 2503 in 23S rRNA and position 2 of adenine 37 in tRNAs. m2A2503 modification seems to play a crucial role in the proofreading step occurring at the peptidyl transferase center and thus would serve to optimize ribosomal fidelity.</text>
</comment>
<dbReference type="SFLD" id="SFLDF00275">
    <property type="entry name" value="adenosine_C2_methyltransferase"/>
    <property type="match status" value="1"/>
</dbReference>
<keyword evidence="12 14" id="KW-0411">Iron-sulfur</keyword>
<dbReference type="InterPro" id="IPR013785">
    <property type="entry name" value="Aldolase_TIM"/>
</dbReference>
<accession>A0A844ZWX4</accession>
<organism evidence="17 18">
    <name type="scientific">Aurantiacibacter arachoides</name>
    <dbReference type="NCBI Taxonomy" id="1850444"/>
    <lineage>
        <taxon>Bacteria</taxon>
        <taxon>Pseudomonadati</taxon>
        <taxon>Pseudomonadota</taxon>
        <taxon>Alphaproteobacteria</taxon>
        <taxon>Sphingomonadales</taxon>
        <taxon>Erythrobacteraceae</taxon>
        <taxon>Aurantiacibacter</taxon>
    </lineage>
</organism>
<comment type="catalytic activity">
    <reaction evidence="14">
        <text>adenosine(37) in tRNA + 2 reduced [2Fe-2S]-[ferredoxin] + 2 S-adenosyl-L-methionine = 2-methyladenosine(37) in tRNA + 5'-deoxyadenosine + L-methionine + 2 oxidized [2Fe-2S]-[ferredoxin] + S-adenosyl-L-homocysteine</text>
        <dbReference type="Rhea" id="RHEA:43332"/>
        <dbReference type="Rhea" id="RHEA-COMP:10000"/>
        <dbReference type="Rhea" id="RHEA-COMP:10001"/>
        <dbReference type="Rhea" id="RHEA-COMP:10162"/>
        <dbReference type="Rhea" id="RHEA-COMP:10485"/>
        <dbReference type="ChEBI" id="CHEBI:17319"/>
        <dbReference type="ChEBI" id="CHEBI:33737"/>
        <dbReference type="ChEBI" id="CHEBI:33738"/>
        <dbReference type="ChEBI" id="CHEBI:57844"/>
        <dbReference type="ChEBI" id="CHEBI:57856"/>
        <dbReference type="ChEBI" id="CHEBI:59789"/>
        <dbReference type="ChEBI" id="CHEBI:74411"/>
        <dbReference type="ChEBI" id="CHEBI:74497"/>
        <dbReference type="EC" id="2.1.1.192"/>
    </reaction>
</comment>
<dbReference type="HAMAP" id="MF_01849">
    <property type="entry name" value="RNA_methyltr_RlmN"/>
    <property type="match status" value="1"/>
</dbReference>
<feature type="compositionally biased region" description="Basic and acidic residues" evidence="15">
    <location>
        <begin position="402"/>
        <end position="411"/>
    </location>
</feature>
<dbReference type="RefSeq" id="WP_131452131.1">
    <property type="nucleotide sequence ID" value="NZ_BMJK01000001.1"/>
</dbReference>
<feature type="region of interest" description="Disordered" evidence="15">
    <location>
        <begin position="398"/>
        <end position="418"/>
    </location>
</feature>
<feature type="active site" description="S-methylcysteine intermediate" evidence="14">
    <location>
        <position position="391"/>
    </location>
</feature>
<evidence type="ECO:0000256" key="13">
    <source>
        <dbReference type="ARBA" id="ARBA00023157"/>
    </source>
</evidence>
<evidence type="ECO:0000313" key="17">
    <source>
        <dbReference type="EMBL" id="MXO92791.1"/>
    </source>
</evidence>
<dbReference type="InterPro" id="IPR027492">
    <property type="entry name" value="RNA_MTrfase_RlmN"/>
</dbReference>
<comment type="caution">
    <text evidence="17">The sequence shown here is derived from an EMBL/GenBank/DDBJ whole genome shotgun (WGS) entry which is preliminary data.</text>
</comment>
<dbReference type="Gene3D" id="1.10.150.530">
    <property type="match status" value="1"/>
</dbReference>
<feature type="binding site" evidence="14">
    <location>
        <begin position="215"/>
        <end position="216"/>
    </location>
    <ligand>
        <name>S-adenosyl-L-methionine</name>
        <dbReference type="ChEBI" id="CHEBI:59789"/>
    </ligand>
</feature>
<dbReference type="GO" id="GO:0002935">
    <property type="term" value="F:tRNA (adenine(37)-C2)-methyltransferase activity"/>
    <property type="evidence" value="ECO:0007669"/>
    <property type="project" value="UniProtKB-UniRule"/>
</dbReference>
<feature type="domain" description="Radical SAM core" evidence="16">
    <location>
        <begin position="128"/>
        <end position="388"/>
    </location>
</feature>
<evidence type="ECO:0000256" key="3">
    <source>
        <dbReference type="ARBA" id="ARBA00022485"/>
    </source>
</evidence>
<dbReference type="PIRSF" id="PIRSF006004">
    <property type="entry name" value="CHP00048"/>
    <property type="match status" value="1"/>
</dbReference>
<evidence type="ECO:0000256" key="2">
    <source>
        <dbReference type="ARBA" id="ARBA00007544"/>
    </source>
</evidence>
<comment type="miscellaneous">
    <text evidence="14">Reaction proceeds by a ping-pong mechanism involving intermediate methylation of a conserved cysteine residue.</text>
</comment>
<keyword evidence="8 14" id="KW-0949">S-adenosyl-L-methionine</keyword>
<dbReference type="AlphaFoldDB" id="A0A844ZWX4"/>
<evidence type="ECO:0000256" key="10">
    <source>
        <dbReference type="ARBA" id="ARBA00022723"/>
    </source>
</evidence>
<dbReference type="GO" id="GO:0070475">
    <property type="term" value="P:rRNA base methylation"/>
    <property type="evidence" value="ECO:0007669"/>
    <property type="project" value="UniProtKB-UniRule"/>
</dbReference>
<reference evidence="17 18" key="1">
    <citation type="submission" date="2019-12" db="EMBL/GenBank/DDBJ databases">
        <title>Genomic-based taxomic classification of the family Erythrobacteraceae.</title>
        <authorList>
            <person name="Xu L."/>
        </authorList>
    </citation>
    <scope>NUCLEOTIDE SEQUENCE [LARGE SCALE GENOMIC DNA]</scope>
    <source>
        <strain evidence="17 18">RC4-10-4</strain>
    </source>
</reference>
<dbReference type="Proteomes" id="UP000460626">
    <property type="component" value="Unassembled WGS sequence"/>
</dbReference>
<keyword evidence="6 14" id="KW-0489">Methyltransferase</keyword>
<dbReference type="PANTHER" id="PTHR30544">
    <property type="entry name" value="23S RRNA METHYLTRANSFERASE"/>
    <property type="match status" value="1"/>
</dbReference>
<dbReference type="InterPro" id="IPR058240">
    <property type="entry name" value="rSAM_sf"/>
</dbReference>
<comment type="subcellular location">
    <subcellularLocation>
        <location evidence="1 14">Cytoplasm</location>
    </subcellularLocation>
</comment>
<dbReference type="FunFam" id="3.20.20.70:FF:000008">
    <property type="entry name" value="Dual-specificity RNA methyltransferase RlmN"/>
    <property type="match status" value="1"/>
</dbReference>
<feature type="binding site" evidence="14">
    <location>
        <position position="247"/>
    </location>
    <ligand>
        <name>S-adenosyl-L-methionine</name>
        <dbReference type="ChEBI" id="CHEBI:59789"/>
    </ligand>
</feature>
<dbReference type="PROSITE" id="PS51918">
    <property type="entry name" value="RADICAL_SAM"/>
    <property type="match status" value="1"/>
</dbReference>
<keyword evidence="13 14" id="KW-1015">Disulfide bond</keyword>
<dbReference type="SFLD" id="SFLDS00029">
    <property type="entry name" value="Radical_SAM"/>
    <property type="match status" value="1"/>
</dbReference>
<dbReference type="GO" id="GO:0019843">
    <property type="term" value="F:rRNA binding"/>
    <property type="evidence" value="ECO:0007669"/>
    <property type="project" value="UniProtKB-UniRule"/>
</dbReference>
<dbReference type="SUPFAM" id="SSF102114">
    <property type="entry name" value="Radical SAM enzymes"/>
    <property type="match status" value="1"/>
</dbReference>
<feature type="active site" description="Proton acceptor" evidence="14">
    <location>
        <position position="122"/>
    </location>
</feature>
<keyword evidence="7 14" id="KW-0808">Transferase</keyword>
<keyword evidence="5 14" id="KW-0698">rRNA processing</keyword>
<name>A0A844ZWX4_9SPHN</name>
<dbReference type="PANTHER" id="PTHR30544:SF5">
    <property type="entry name" value="RADICAL SAM CORE DOMAIN-CONTAINING PROTEIN"/>
    <property type="match status" value="1"/>
</dbReference>
<evidence type="ECO:0000256" key="14">
    <source>
        <dbReference type="HAMAP-Rule" id="MF_01849"/>
    </source>
</evidence>
<dbReference type="GO" id="GO:0070040">
    <property type="term" value="F:rRNA (adenine(2503)-C2-)-methyltransferase activity"/>
    <property type="evidence" value="ECO:0007669"/>
    <property type="project" value="UniProtKB-UniRule"/>
</dbReference>
<evidence type="ECO:0000256" key="1">
    <source>
        <dbReference type="ARBA" id="ARBA00004496"/>
    </source>
</evidence>